<dbReference type="AlphaFoldDB" id="A0AAP0I412"/>
<protein>
    <submittedName>
        <fullName evidence="1">Uncharacterized protein</fullName>
    </submittedName>
</protein>
<gene>
    <name evidence="1" type="ORF">Syun_024253</name>
</gene>
<accession>A0AAP0I412</accession>
<keyword evidence="2" id="KW-1185">Reference proteome</keyword>
<comment type="caution">
    <text evidence="1">The sequence shown here is derived from an EMBL/GenBank/DDBJ whole genome shotgun (WGS) entry which is preliminary data.</text>
</comment>
<proteinExistence type="predicted"/>
<sequence>MTISVFVDVEIALARAGNAQVIQNVAGQNDNAALESQIVVAASRPMKARAFDVKATRCNKNASAQNIVADSKAAQNDYIGVVDVEIALARAGNSQVIQNVAGQNDNASLESQIVVAASRPMKSIRCESTCPSGNAQVIQNVAGQNDNAALESQIVVAASRPMKARAFDVKATRLRNAAYSEGESEKIMKMRAEALDDKIIAFTYLTHLNCFLHYFSQNDYIGAVDVEIALARAGNAQVIQNVAGQNDNAPLESQIVVAASRPMKARAFDVKAQNDYIGAVDVEIALARAGNAQVIQNVAGQNDNAALESQIVVAASRPMKARAFDVKATRCNKNASTQNIVADSKEAQNDYIGVVDVEIALARAGNSQVIQNVAGQNDNASLESQIVVAASRPMKSIRCERCNKNASAQNIVVASKAAQNDYIGAVDVEIALARAGNAQVIQNVASQNDNAALESQIVVVASRPMKARAFDVKAQNDYIAVVDVEIALAGAGNAQVIQNVADKNANVALEAQIVVAALRPMEIRAFDVKATKLRNAAEKKGNRRR</sequence>
<evidence type="ECO:0000313" key="1">
    <source>
        <dbReference type="EMBL" id="KAK9108242.1"/>
    </source>
</evidence>
<name>A0AAP0I412_9MAGN</name>
<organism evidence="1 2">
    <name type="scientific">Stephania yunnanensis</name>
    <dbReference type="NCBI Taxonomy" id="152371"/>
    <lineage>
        <taxon>Eukaryota</taxon>
        <taxon>Viridiplantae</taxon>
        <taxon>Streptophyta</taxon>
        <taxon>Embryophyta</taxon>
        <taxon>Tracheophyta</taxon>
        <taxon>Spermatophyta</taxon>
        <taxon>Magnoliopsida</taxon>
        <taxon>Ranunculales</taxon>
        <taxon>Menispermaceae</taxon>
        <taxon>Menispermoideae</taxon>
        <taxon>Cissampelideae</taxon>
        <taxon>Stephania</taxon>
    </lineage>
</organism>
<evidence type="ECO:0000313" key="2">
    <source>
        <dbReference type="Proteomes" id="UP001420932"/>
    </source>
</evidence>
<dbReference type="Proteomes" id="UP001420932">
    <property type="component" value="Unassembled WGS sequence"/>
</dbReference>
<reference evidence="1 2" key="1">
    <citation type="submission" date="2024-01" db="EMBL/GenBank/DDBJ databases">
        <title>Genome assemblies of Stephania.</title>
        <authorList>
            <person name="Yang L."/>
        </authorList>
    </citation>
    <scope>NUCLEOTIDE SEQUENCE [LARGE SCALE GENOMIC DNA]</scope>
    <source>
        <strain evidence="1">YNDBR</strain>
        <tissue evidence="1">Leaf</tissue>
    </source>
</reference>
<dbReference type="EMBL" id="JBBNAF010000010">
    <property type="protein sequence ID" value="KAK9108242.1"/>
    <property type="molecule type" value="Genomic_DNA"/>
</dbReference>